<evidence type="ECO:0008006" key="5">
    <source>
        <dbReference type="Google" id="ProtNLM"/>
    </source>
</evidence>
<dbReference type="EMBL" id="CP097511">
    <property type="protein sequence ID" value="URE48702.1"/>
    <property type="molecule type" value="Genomic_DNA"/>
</dbReference>
<sequence>MKLLFSSLFFPIWLRSPSFGIKPSLTNPSGKEEGGAPSSGRLPWAIATRRMLIDHDDPGHGPISDSGSYMNLTRRI</sequence>
<keyword evidence="2" id="KW-0732">Signal</keyword>
<accession>A0A9E7IJ37</accession>
<proteinExistence type="predicted"/>
<feature type="signal peptide" evidence="2">
    <location>
        <begin position="1"/>
        <end position="20"/>
    </location>
</feature>
<feature type="region of interest" description="Disordered" evidence="1">
    <location>
        <begin position="55"/>
        <end position="76"/>
    </location>
</feature>
<feature type="chain" id="PRO_5038605863" description="Secreted protein" evidence="2">
    <location>
        <begin position="21"/>
        <end position="76"/>
    </location>
</feature>
<organism evidence="3 4">
    <name type="scientific">Musa troglodytarum</name>
    <name type="common">fe'i banana</name>
    <dbReference type="NCBI Taxonomy" id="320322"/>
    <lineage>
        <taxon>Eukaryota</taxon>
        <taxon>Viridiplantae</taxon>
        <taxon>Streptophyta</taxon>
        <taxon>Embryophyta</taxon>
        <taxon>Tracheophyta</taxon>
        <taxon>Spermatophyta</taxon>
        <taxon>Magnoliopsida</taxon>
        <taxon>Liliopsida</taxon>
        <taxon>Zingiberales</taxon>
        <taxon>Musaceae</taxon>
        <taxon>Musa</taxon>
    </lineage>
</organism>
<gene>
    <name evidence="3" type="ORF">MUK42_34440</name>
</gene>
<keyword evidence="4" id="KW-1185">Reference proteome</keyword>
<protein>
    <recommendedName>
        <fullName evidence="5">Secreted protein</fullName>
    </recommendedName>
</protein>
<feature type="region of interest" description="Disordered" evidence="1">
    <location>
        <begin position="20"/>
        <end position="41"/>
    </location>
</feature>
<name>A0A9E7IJ37_9LILI</name>
<dbReference type="AlphaFoldDB" id="A0A9E7IJ37"/>
<dbReference type="Proteomes" id="UP001055439">
    <property type="component" value="Chromosome 9"/>
</dbReference>
<feature type="compositionally biased region" description="Polar residues" evidence="1">
    <location>
        <begin position="65"/>
        <end position="76"/>
    </location>
</feature>
<evidence type="ECO:0000313" key="4">
    <source>
        <dbReference type="Proteomes" id="UP001055439"/>
    </source>
</evidence>
<evidence type="ECO:0000256" key="1">
    <source>
        <dbReference type="SAM" id="MobiDB-lite"/>
    </source>
</evidence>
<evidence type="ECO:0000256" key="2">
    <source>
        <dbReference type="SAM" id="SignalP"/>
    </source>
</evidence>
<evidence type="ECO:0000313" key="3">
    <source>
        <dbReference type="EMBL" id="URE48702.1"/>
    </source>
</evidence>
<reference evidence="3" key="1">
    <citation type="submission" date="2022-05" db="EMBL/GenBank/DDBJ databases">
        <title>The Musa troglodytarum L. genome provides insights into the mechanism of non-climacteric behaviour and enrichment of carotenoids.</title>
        <authorList>
            <person name="Wang J."/>
        </authorList>
    </citation>
    <scope>NUCLEOTIDE SEQUENCE</scope>
    <source>
        <tissue evidence="3">Leaf</tissue>
    </source>
</reference>